<accession>A0A433A0I7</accession>
<protein>
    <submittedName>
        <fullName evidence="5">Pre-mRNA-splicing factor prp46</fullName>
    </submittedName>
</protein>
<name>A0A433A0I7_9FUNG</name>
<dbReference type="GO" id="GO:0000974">
    <property type="term" value="C:Prp19 complex"/>
    <property type="evidence" value="ECO:0007669"/>
    <property type="project" value="TreeGrafter"/>
</dbReference>
<dbReference type="InterPro" id="IPR036322">
    <property type="entry name" value="WD40_repeat_dom_sf"/>
</dbReference>
<keyword evidence="2" id="KW-0677">Repeat</keyword>
<evidence type="ECO:0000256" key="1">
    <source>
        <dbReference type="ARBA" id="ARBA00022574"/>
    </source>
</evidence>
<comment type="caution">
    <text evidence="5">The sequence shown here is derived from an EMBL/GenBank/DDBJ whole genome shotgun (WGS) entry which is preliminary data.</text>
</comment>
<dbReference type="SUPFAM" id="SSF50978">
    <property type="entry name" value="WD40 repeat-like"/>
    <property type="match status" value="1"/>
</dbReference>
<evidence type="ECO:0000256" key="2">
    <source>
        <dbReference type="ARBA" id="ARBA00022737"/>
    </source>
</evidence>
<dbReference type="GO" id="GO:0000398">
    <property type="term" value="P:mRNA splicing, via spliceosome"/>
    <property type="evidence" value="ECO:0007669"/>
    <property type="project" value="InterPro"/>
</dbReference>
<dbReference type="GO" id="GO:0071011">
    <property type="term" value="C:precatalytic spliceosome"/>
    <property type="evidence" value="ECO:0007669"/>
    <property type="project" value="TreeGrafter"/>
</dbReference>
<dbReference type="PROSITE" id="PS00678">
    <property type="entry name" value="WD_REPEATS_1"/>
    <property type="match status" value="1"/>
</dbReference>
<dbReference type="PROSITE" id="PS50294">
    <property type="entry name" value="WD_REPEATS_REGION"/>
    <property type="match status" value="1"/>
</dbReference>
<gene>
    <name evidence="5" type="ORF">BC936DRAFT_142416</name>
</gene>
<evidence type="ECO:0000313" key="6">
    <source>
        <dbReference type="Proteomes" id="UP000268093"/>
    </source>
</evidence>
<dbReference type="InterPro" id="IPR015943">
    <property type="entry name" value="WD40/YVTN_repeat-like_dom_sf"/>
</dbReference>
<dbReference type="Gene3D" id="2.130.10.10">
    <property type="entry name" value="YVTN repeat-like/Quinoprotein amine dehydrogenase"/>
    <property type="match status" value="2"/>
</dbReference>
<dbReference type="SMART" id="SM00320">
    <property type="entry name" value="WD40"/>
    <property type="match status" value="4"/>
</dbReference>
<dbReference type="Pfam" id="PF00400">
    <property type="entry name" value="WD40"/>
    <property type="match status" value="4"/>
</dbReference>
<keyword evidence="1 4" id="KW-0853">WD repeat</keyword>
<dbReference type="PROSITE" id="PS50082">
    <property type="entry name" value="WD_REPEATS_2"/>
    <property type="match status" value="1"/>
</dbReference>
<feature type="repeat" description="WD" evidence="4">
    <location>
        <begin position="10"/>
        <end position="51"/>
    </location>
</feature>
<dbReference type="PANTHER" id="PTHR19923:SF0">
    <property type="entry name" value="PLEIOTROPIC REGULATOR 1"/>
    <property type="match status" value="1"/>
</dbReference>
<organism evidence="5 6">
    <name type="scientific">Jimgerdemannia flammicorona</name>
    <dbReference type="NCBI Taxonomy" id="994334"/>
    <lineage>
        <taxon>Eukaryota</taxon>
        <taxon>Fungi</taxon>
        <taxon>Fungi incertae sedis</taxon>
        <taxon>Mucoromycota</taxon>
        <taxon>Mucoromycotina</taxon>
        <taxon>Endogonomycetes</taxon>
        <taxon>Endogonales</taxon>
        <taxon>Endogonaceae</taxon>
        <taxon>Jimgerdemannia</taxon>
    </lineage>
</organism>
<dbReference type="OrthoDB" id="10256122at2759"/>
<dbReference type="PANTHER" id="PTHR19923">
    <property type="entry name" value="WD40 REPEAT PROTEINPRL1/PRL2-RELATED"/>
    <property type="match status" value="1"/>
</dbReference>
<reference evidence="5 6" key="1">
    <citation type="journal article" date="2018" name="New Phytol.">
        <title>Phylogenomics of Endogonaceae and evolution of mycorrhizas within Mucoromycota.</title>
        <authorList>
            <person name="Chang Y."/>
            <person name="Desiro A."/>
            <person name="Na H."/>
            <person name="Sandor L."/>
            <person name="Lipzen A."/>
            <person name="Clum A."/>
            <person name="Barry K."/>
            <person name="Grigoriev I.V."/>
            <person name="Martin F.M."/>
            <person name="Stajich J.E."/>
            <person name="Smith M.E."/>
            <person name="Bonito G."/>
            <person name="Spatafora J.W."/>
        </authorList>
    </citation>
    <scope>NUCLEOTIDE SEQUENCE [LARGE SCALE GENOMIC DNA]</scope>
    <source>
        <strain evidence="5 6">GMNB39</strain>
    </source>
</reference>
<evidence type="ECO:0000256" key="3">
    <source>
        <dbReference type="ARBA" id="ARBA00025726"/>
    </source>
</evidence>
<dbReference type="InterPro" id="IPR045241">
    <property type="entry name" value="Prp46/PLRG1-like"/>
</dbReference>
<dbReference type="InterPro" id="IPR019775">
    <property type="entry name" value="WD40_repeat_CS"/>
</dbReference>
<evidence type="ECO:0000313" key="5">
    <source>
        <dbReference type="EMBL" id="RUO96214.1"/>
    </source>
</evidence>
<dbReference type="InterPro" id="IPR001680">
    <property type="entry name" value="WD40_rpt"/>
</dbReference>
<keyword evidence="6" id="KW-1185">Reference proteome</keyword>
<dbReference type="AlphaFoldDB" id="A0A433A0I7"/>
<comment type="similarity">
    <text evidence="3">Belongs to the WD repeat PRL1/PRL2 family.</text>
</comment>
<sequence>MRTKRCVHVLSGHTTTVAEVKCQEVDPQVITASMDSTIRLWDLAAGKTMATLTHHKKSVRGLALHPTEFAFASASADNIKTWKCPQGNFIQNFEGHQAIVNTLAINSDGVVISGGDWGKVYCFAALDSTFLCNCRRSFNPDVMYSSPGDNGSMAFWDWKSGYKFQSVDTLVQPGSLESEAGIFASIFDQTGTRFITCEADKTIKIWREDDNATEETHPIDWKPSLIRRRY</sequence>
<evidence type="ECO:0000256" key="4">
    <source>
        <dbReference type="PROSITE-ProRule" id="PRU00221"/>
    </source>
</evidence>
<dbReference type="EMBL" id="RBNI01022619">
    <property type="protein sequence ID" value="RUO96214.1"/>
    <property type="molecule type" value="Genomic_DNA"/>
</dbReference>
<dbReference type="GO" id="GO:0071013">
    <property type="term" value="C:catalytic step 2 spliceosome"/>
    <property type="evidence" value="ECO:0007669"/>
    <property type="project" value="TreeGrafter"/>
</dbReference>
<proteinExistence type="inferred from homology"/>
<dbReference type="Proteomes" id="UP000268093">
    <property type="component" value="Unassembled WGS sequence"/>
</dbReference>